<keyword evidence="1" id="KW-1133">Transmembrane helix</keyword>
<comment type="caution">
    <text evidence="2">The sequence shown here is derived from an EMBL/GenBank/DDBJ whole genome shotgun (WGS) entry which is preliminary data.</text>
</comment>
<sequence>MAQTQRAYVVYPAVFDENTIAAGSGYLNAVINEIQKGDGSGDGKVARGSATRPFYYSDCHCDTHQAWKIACIVIGSLFGLVVLVVFGWVMKQILWERIQVPNPGRGRSQERDEANNAQQGLALENILGSG</sequence>
<accession>A0ABR1TZ31</accession>
<keyword evidence="3" id="KW-1185">Reference proteome</keyword>
<evidence type="ECO:0000313" key="2">
    <source>
        <dbReference type="EMBL" id="KAK8051848.1"/>
    </source>
</evidence>
<proteinExistence type="predicted"/>
<protein>
    <submittedName>
        <fullName evidence="2">Uncharacterized protein</fullName>
    </submittedName>
</protein>
<feature type="transmembrane region" description="Helical" evidence="1">
    <location>
        <begin position="66"/>
        <end position="89"/>
    </location>
</feature>
<organism evidence="2 3">
    <name type="scientific">Apiospora rasikravindrae</name>
    <dbReference type="NCBI Taxonomy" id="990691"/>
    <lineage>
        <taxon>Eukaryota</taxon>
        <taxon>Fungi</taxon>
        <taxon>Dikarya</taxon>
        <taxon>Ascomycota</taxon>
        <taxon>Pezizomycotina</taxon>
        <taxon>Sordariomycetes</taxon>
        <taxon>Xylariomycetidae</taxon>
        <taxon>Amphisphaeriales</taxon>
        <taxon>Apiosporaceae</taxon>
        <taxon>Apiospora</taxon>
    </lineage>
</organism>
<keyword evidence="1" id="KW-0472">Membrane</keyword>
<evidence type="ECO:0000256" key="1">
    <source>
        <dbReference type="SAM" id="Phobius"/>
    </source>
</evidence>
<dbReference type="Proteomes" id="UP001444661">
    <property type="component" value="Unassembled WGS sequence"/>
</dbReference>
<gene>
    <name evidence="2" type="ORF">PG993_003233</name>
</gene>
<dbReference type="EMBL" id="JAQQWK010000002">
    <property type="protein sequence ID" value="KAK8051848.1"/>
    <property type="molecule type" value="Genomic_DNA"/>
</dbReference>
<keyword evidence="1" id="KW-0812">Transmembrane</keyword>
<reference evidence="2 3" key="1">
    <citation type="submission" date="2023-01" db="EMBL/GenBank/DDBJ databases">
        <title>Analysis of 21 Apiospora genomes using comparative genomics revels a genus with tremendous synthesis potential of carbohydrate active enzymes and secondary metabolites.</title>
        <authorList>
            <person name="Sorensen T."/>
        </authorList>
    </citation>
    <scope>NUCLEOTIDE SEQUENCE [LARGE SCALE GENOMIC DNA]</scope>
    <source>
        <strain evidence="2 3">CBS 33761</strain>
    </source>
</reference>
<name>A0ABR1TZ31_9PEZI</name>
<evidence type="ECO:0000313" key="3">
    <source>
        <dbReference type="Proteomes" id="UP001444661"/>
    </source>
</evidence>